<dbReference type="EMBL" id="JQBM01000002">
    <property type="protein sequence ID" value="KRN46290.1"/>
    <property type="molecule type" value="Genomic_DNA"/>
</dbReference>
<proteinExistence type="predicted"/>
<dbReference type="PATRIC" id="fig|1629.5.peg.562"/>
<feature type="domain" description="Abortive infection protein-like C-terminal" evidence="1">
    <location>
        <begin position="215"/>
        <end position="284"/>
    </location>
</feature>
<dbReference type="RefSeq" id="WP_057744741.1">
    <property type="nucleotide sequence ID" value="NZ_BJLU01000007.1"/>
</dbReference>
<dbReference type="AlphaFoldDB" id="A0A0R2H052"/>
<reference evidence="2 3" key="1">
    <citation type="journal article" date="2015" name="Genome Announc.">
        <title>Expanding the biotechnology potential of lactobacilli through comparative genomics of 213 strains and associated genera.</title>
        <authorList>
            <person name="Sun Z."/>
            <person name="Harris H.M."/>
            <person name="McCann A."/>
            <person name="Guo C."/>
            <person name="Argimon S."/>
            <person name="Zhang W."/>
            <person name="Yang X."/>
            <person name="Jeffery I.B."/>
            <person name="Cooney J.C."/>
            <person name="Kagawa T.F."/>
            <person name="Liu W."/>
            <person name="Song Y."/>
            <person name="Salvetti E."/>
            <person name="Wrobel A."/>
            <person name="Rasinkangas P."/>
            <person name="Parkhill J."/>
            <person name="Rea M.C."/>
            <person name="O'Sullivan O."/>
            <person name="Ritari J."/>
            <person name="Douillard F.P."/>
            <person name="Paul Ross R."/>
            <person name="Yang R."/>
            <person name="Briner A.E."/>
            <person name="Felis G.E."/>
            <person name="de Vos W.M."/>
            <person name="Barrangou R."/>
            <person name="Klaenhammer T.R."/>
            <person name="Caufield P.W."/>
            <person name="Cui Y."/>
            <person name="Zhang H."/>
            <person name="O'Toole P.W."/>
        </authorList>
    </citation>
    <scope>NUCLEOTIDE SEQUENCE [LARGE SCALE GENOMIC DNA]</scope>
    <source>
        <strain evidence="2 3">DSM 20410</strain>
    </source>
</reference>
<comment type="caution">
    <text evidence="2">The sequence shown here is derived from an EMBL/GenBank/DDBJ whole genome shotgun (WGS) entry which is preliminary data.</text>
</comment>
<evidence type="ECO:0000313" key="3">
    <source>
        <dbReference type="Proteomes" id="UP000051992"/>
    </source>
</evidence>
<dbReference type="Pfam" id="PF14355">
    <property type="entry name" value="Abi_C"/>
    <property type="match status" value="1"/>
</dbReference>
<dbReference type="InterPro" id="IPR026001">
    <property type="entry name" value="Abi-like_C"/>
</dbReference>
<name>A0A0R2H052_WEIVI</name>
<dbReference type="Proteomes" id="UP000051992">
    <property type="component" value="Unassembled WGS sequence"/>
</dbReference>
<dbReference type="OrthoDB" id="2266599at2"/>
<organism evidence="2 3">
    <name type="scientific">Weissella viridescens</name>
    <name type="common">Lactobacillus viridescens</name>
    <dbReference type="NCBI Taxonomy" id="1629"/>
    <lineage>
        <taxon>Bacteria</taxon>
        <taxon>Bacillati</taxon>
        <taxon>Bacillota</taxon>
        <taxon>Bacilli</taxon>
        <taxon>Lactobacillales</taxon>
        <taxon>Lactobacillaceae</taxon>
        <taxon>Weissella</taxon>
    </lineage>
</organism>
<evidence type="ECO:0000313" key="2">
    <source>
        <dbReference type="EMBL" id="KRN46290.1"/>
    </source>
</evidence>
<accession>A0A0R2H052</accession>
<protein>
    <submittedName>
        <fullName evidence="2">Abortive phage resistance protein</fullName>
    </submittedName>
</protein>
<sequence length="291" mass="33138">MGEKNFDLLQTKEIEEILNGDRGTFPYLSGQSILGKGKKFGAVMPKEVGMKSRWQLMEKLLQEMARLDKTEVFLADLVSKVALKDRIENAKDANFEINPYEKMSTEQIYRSLRHDALADLNNQLFFSGYKLFDHGSFIEIIYLTETPKIEVPKNIITNDFVQNVLDNGEKDLKNGDFASVVTKSKTILESIFRQILDGAGKSYSKSPNLKEYQSKVSELLNMKYSDDWNSRVRNMVSSLNKLVDSISELRNKDSDAHGRTKIVNIDAAEAELLLNTSISLAIYYLRVADRK</sequence>
<gene>
    <name evidence="2" type="ORF">IV50_GL000558</name>
</gene>
<evidence type="ECO:0000259" key="1">
    <source>
        <dbReference type="Pfam" id="PF14355"/>
    </source>
</evidence>
<keyword evidence="3" id="KW-1185">Reference proteome</keyword>